<dbReference type="PROSITE" id="PS51898">
    <property type="entry name" value="TYR_RECOMBINASE"/>
    <property type="match status" value="1"/>
</dbReference>
<name>A0AAP8KU66_BACMY</name>
<evidence type="ECO:0000313" key="8">
    <source>
        <dbReference type="EMBL" id="PJN70222.1"/>
    </source>
</evidence>
<dbReference type="Proteomes" id="UP000236165">
    <property type="component" value="Unassembled WGS sequence"/>
</dbReference>
<dbReference type="GO" id="GO:0003677">
    <property type="term" value="F:DNA binding"/>
    <property type="evidence" value="ECO:0007669"/>
    <property type="project" value="UniProtKB-UniRule"/>
</dbReference>
<protein>
    <recommendedName>
        <fullName evidence="10">Site-specific integrase</fullName>
    </recommendedName>
</protein>
<evidence type="ECO:0000256" key="4">
    <source>
        <dbReference type="ARBA" id="ARBA00023172"/>
    </source>
</evidence>
<dbReference type="InterPro" id="IPR013762">
    <property type="entry name" value="Integrase-like_cat_sf"/>
</dbReference>
<dbReference type="InterPro" id="IPR010998">
    <property type="entry name" value="Integrase_recombinase_N"/>
</dbReference>
<evidence type="ECO:0000256" key="5">
    <source>
        <dbReference type="PROSITE-ProRule" id="PRU01248"/>
    </source>
</evidence>
<evidence type="ECO:0000256" key="1">
    <source>
        <dbReference type="ARBA" id="ARBA00008857"/>
    </source>
</evidence>
<dbReference type="EMBL" id="MKZQ01000035">
    <property type="protein sequence ID" value="PJN70222.1"/>
    <property type="molecule type" value="Genomic_DNA"/>
</dbReference>
<dbReference type="Pfam" id="PF14659">
    <property type="entry name" value="Phage_int_SAM_3"/>
    <property type="match status" value="1"/>
</dbReference>
<dbReference type="Gene3D" id="1.10.150.130">
    <property type="match status" value="1"/>
</dbReference>
<feature type="domain" description="Core-binding (CB)" evidence="7">
    <location>
        <begin position="66"/>
        <end position="149"/>
    </location>
</feature>
<dbReference type="InterPro" id="IPR011010">
    <property type="entry name" value="DNA_brk_join_enz"/>
</dbReference>
<dbReference type="Pfam" id="PF14657">
    <property type="entry name" value="Arm-DNA-bind_4"/>
    <property type="match status" value="1"/>
</dbReference>
<dbReference type="InterPro" id="IPR028259">
    <property type="entry name" value="AP2-like_int_N"/>
</dbReference>
<dbReference type="Gene3D" id="1.10.443.10">
    <property type="entry name" value="Intergrase catalytic core"/>
    <property type="match status" value="1"/>
</dbReference>
<dbReference type="SUPFAM" id="SSF56349">
    <property type="entry name" value="DNA breaking-rejoining enzymes"/>
    <property type="match status" value="1"/>
</dbReference>
<dbReference type="InterPro" id="IPR002104">
    <property type="entry name" value="Integrase_catalytic"/>
</dbReference>
<dbReference type="CDD" id="cd01189">
    <property type="entry name" value="INT_ICEBs1_C_like"/>
    <property type="match status" value="1"/>
</dbReference>
<evidence type="ECO:0000256" key="2">
    <source>
        <dbReference type="ARBA" id="ARBA00022908"/>
    </source>
</evidence>
<evidence type="ECO:0000259" key="7">
    <source>
        <dbReference type="PROSITE" id="PS51900"/>
    </source>
</evidence>
<dbReference type="Pfam" id="PF00589">
    <property type="entry name" value="Phage_integrase"/>
    <property type="match status" value="1"/>
</dbReference>
<dbReference type="InterPro" id="IPR004107">
    <property type="entry name" value="Integrase_SAM-like_N"/>
</dbReference>
<dbReference type="PANTHER" id="PTHR30349">
    <property type="entry name" value="PHAGE INTEGRASE-RELATED"/>
    <property type="match status" value="1"/>
</dbReference>
<dbReference type="InterPro" id="IPR044068">
    <property type="entry name" value="CB"/>
</dbReference>
<dbReference type="InterPro" id="IPR050090">
    <property type="entry name" value="Tyrosine_recombinase_XerCD"/>
</dbReference>
<evidence type="ECO:0000256" key="3">
    <source>
        <dbReference type="ARBA" id="ARBA00023125"/>
    </source>
</evidence>
<comment type="similarity">
    <text evidence="1">Belongs to the 'phage' integrase family.</text>
</comment>
<evidence type="ECO:0000259" key="6">
    <source>
        <dbReference type="PROSITE" id="PS51898"/>
    </source>
</evidence>
<dbReference type="AlphaFoldDB" id="A0AAP8KU66"/>
<accession>A0AAP8KU66</accession>
<keyword evidence="3 5" id="KW-0238">DNA-binding</keyword>
<gene>
    <name evidence="8" type="ORF">BACWE_32630</name>
</gene>
<organism evidence="8 9">
    <name type="scientific">Bacillus mycoides</name>
    <dbReference type="NCBI Taxonomy" id="1405"/>
    <lineage>
        <taxon>Bacteria</taxon>
        <taxon>Bacillati</taxon>
        <taxon>Bacillota</taxon>
        <taxon>Bacilli</taxon>
        <taxon>Bacillales</taxon>
        <taxon>Bacillaceae</taxon>
        <taxon>Bacillus</taxon>
        <taxon>Bacillus cereus group</taxon>
    </lineage>
</organism>
<keyword evidence="2" id="KW-0229">DNA integration</keyword>
<dbReference type="GO" id="GO:0015074">
    <property type="term" value="P:DNA integration"/>
    <property type="evidence" value="ECO:0007669"/>
    <property type="project" value="UniProtKB-KW"/>
</dbReference>
<evidence type="ECO:0000313" key="9">
    <source>
        <dbReference type="Proteomes" id="UP000236165"/>
    </source>
</evidence>
<keyword evidence="4" id="KW-0233">DNA recombination</keyword>
<dbReference type="PROSITE" id="PS51900">
    <property type="entry name" value="CB"/>
    <property type="match status" value="1"/>
</dbReference>
<dbReference type="RefSeq" id="WP_103458461.1">
    <property type="nucleotide sequence ID" value="NZ_MKZP01000002.1"/>
</dbReference>
<feature type="domain" description="Tyr recombinase" evidence="6">
    <location>
        <begin position="170"/>
        <end position="368"/>
    </location>
</feature>
<evidence type="ECO:0008006" key="10">
    <source>
        <dbReference type="Google" id="ProtNLM"/>
    </source>
</evidence>
<reference evidence="8 9" key="1">
    <citation type="submission" date="2016-10" db="EMBL/GenBank/DDBJ databases">
        <title>Genome Sequence of Bacillus weihenstephanensis GM6LP.</title>
        <authorList>
            <person name="Poehlein A."/>
            <person name="Wemheuer F."/>
            <person name="Hollensteiner J."/>
            <person name="Wemheuer B."/>
        </authorList>
    </citation>
    <scope>NUCLEOTIDE SEQUENCE [LARGE SCALE GENOMIC DNA]</scope>
    <source>
        <strain evidence="8 9">GM6LP</strain>
    </source>
</reference>
<comment type="caution">
    <text evidence="8">The sequence shown here is derived from an EMBL/GenBank/DDBJ whole genome shotgun (WGS) entry which is preliminary data.</text>
</comment>
<proteinExistence type="inferred from homology"/>
<dbReference type="GO" id="GO:0006310">
    <property type="term" value="P:DNA recombination"/>
    <property type="evidence" value="ECO:0007669"/>
    <property type="project" value="UniProtKB-KW"/>
</dbReference>
<dbReference type="PANTHER" id="PTHR30349:SF64">
    <property type="entry name" value="PROPHAGE INTEGRASE INTD-RELATED"/>
    <property type="match status" value="1"/>
</dbReference>
<sequence>MAGRTVKKDDKTKTWYFVLTHGKKEDRKPRQFKKRGFKTKQEALKALHELEHSLMTGTYIAPTKMLYGEYLLNQWLEDKQTKVKKQTLQTYRWLVEKHIVPAIGNMELLQLTPMAIQKLYNQLTKEKALSDENIQKVHTLINDSLKKAERWGLISKNPASLVDRPKAEKKEIKVWDVKEVQTFLKHAQNHSRYYIAFLLALTTGMRQGEILGLRWRDVDFETGCIRITQTLSSDGKEILPYTKTKSGSRTVDLPEETILQLRKHRKLIEAEKLEAGSEVYNNWDLVVCTELGTPTNKSNIRRSFNSIIKKAKIPKIRFHDMRHTHATLLLLQGVNPKIVSERLGHADVRITLDTYSHLLPSMQKDTAIQFGKMLFGEGDKYYVEINLD</sequence>